<evidence type="ECO:0000256" key="1">
    <source>
        <dbReference type="ARBA" id="ARBA00022679"/>
    </source>
</evidence>
<dbReference type="InterPro" id="IPR016181">
    <property type="entry name" value="Acyl_CoA_acyltransferase"/>
</dbReference>
<comment type="caution">
    <text evidence="4">The sequence shown here is derived from an EMBL/GenBank/DDBJ whole genome shotgun (WGS) entry which is preliminary data.</text>
</comment>
<evidence type="ECO:0000313" key="4">
    <source>
        <dbReference type="EMBL" id="MBC5675475.1"/>
    </source>
</evidence>
<evidence type="ECO:0000259" key="3">
    <source>
        <dbReference type="PROSITE" id="PS51186"/>
    </source>
</evidence>
<dbReference type="PROSITE" id="PS51186">
    <property type="entry name" value="GNAT"/>
    <property type="match status" value="1"/>
</dbReference>
<dbReference type="EMBL" id="JACOOU010000017">
    <property type="protein sequence ID" value="MBC5675475.1"/>
    <property type="molecule type" value="Genomic_DNA"/>
</dbReference>
<dbReference type="InterPro" id="IPR000182">
    <property type="entry name" value="GNAT_dom"/>
</dbReference>
<dbReference type="SUPFAM" id="SSF55729">
    <property type="entry name" value="Acyl-CoA N-acyltransferases (Nat)"/>
    <property type="match status" value="1"/>
</dbReference>
<dbReference type="RefSeq" id="WP_158587299.1">
    <property type="nucleotide sequence ID" value="NZ_JACOOU010000017.1"/>
</dbReference>
<feature type="domain" description="N-acetyltransferase" evidence="3">
    <location>
        <begin position="1"/>
        <end position="174"/>
    </location>
</feature>
<proteinExistence type="predicted"/>
<gene>
    <name evidence="4" type="ORF">H8S76_24910</name>
</gene>
<protein>
    <submittedName>
        <fullName evidence="4">GNAT family N-acetyltransferase</fullName>
    </submittedName>
</protein>
<evidence type="ECO:0000256" key="2">
    <source>
        <dbReference type="ARBA" id="ARBA00023315"/>
    </source>
</evidence>
<dbReference type="Gene3D" id="3.40.630.30">
    <property type="match status" value="1"/>
</dbReference>
<dbReference type="PANTHER" id="PTHR43420">
    <property type="entry name" value="ACETYLTRANSFERASE"/>
    <property type="match status" value="1"/>
</dbReference>
<keyword evidence="2" id="KW-0012">Acyltransferase</keyword>
<organism evidence="4 5">
    <name type="scientific">Blautia celeris</name>
    <dbReference type="NCBI Taxonomy" id="2763026"/>
    <lineage>
        <taxon>Bacteria</taxon>
        <taxon>Bacillati</taxon>
        <taxon>Bacillota</taxon>
        <taxon>Clostridia</taxon>
        <taxon>Lachnospirales</taxon>
        <taxon>Lachnospiraceae</taxon>
        <taxon>Blautia</taxon>
    </lineage>
</organism>
<name>A0ABR7FLJ3_9FIRM</name>
<dbReference type="Pfam" id="PF13527">
    <property type="entry name" value="Acetyltransf_9"/>
    <property type="match status" value="1"/>
</dbReference>
<keyword evidence="5" id="KW-1185">Reference proteome</keyword>
<dbReference type="Proteomes" id="UP000654573">
    <property type="component" value="Unassembled WGS sequence"/>
</dbReference>
<dbReference type="InterPro" id="IPR050680">
    <property type="entry name" value="YpeA/RimI_acetyltransf"/>
</dbReference>
<keyword evidence="1" id="KW-0808">Transferase</keyword>
<sequence length="297" mass="34523">MKCSIHGSTYDFYKNYQQNDVLRDRLNLLAGNTFGGLSFEKWYREGYWTGKCMPYTLFDGNDCAANILASVFPVVLNNEKKTYLQLGTVMTAPKYRNRGLVRFLMNEILKDQKDNCDAVYLYANDQVVDFYPKFGFTEEREYQYSRPVFPKKGSIRKLQVDDPGDRNIMEKRIPCGNPYTLIEMPDSTEFVMFHCLTFQKDNLYFLPEYDAVVVAKQENDTLHCYGIFCEDGSHLEDIFSVAAEENCSRVCLGFTPKDSCLFEAEQSEEEDTHLFVFQGKENIFKDNKIMFPVLCRT</sequence>
<reference evidence="4 5" key="1">
    <citation type="submission" date="2020-08" db="EMBL/GenBank/DDBJ databases">
        <title>Genome public.</title>
        <authorList>
            <person name="Liu C."/>
            <person name="Sun Q."/>
        </authorList>
    </citation>
    <scope>NUCLEOTIDE SEQUENCE [LARGE SCALE GENOMIC DNA]</scope>
    <source>
        <strain evidence="4 5">NSJ-34</strain>
    </source>
</reference>
<dbReference type="PANTHER" id="PTHR43420:SF31">
    <property type="entry name" value="ACETYLTRANSFERASE"/>
    <property type="match status" value="1"/>
</dbReference>
<accession>A0ABR7FLJ3</accession>
<dbReference type="CDD" id="cd04301">
    <property type="entry name" value="NAT_SF"/>
    <property type="match status" value="1"/>
</dbReference>
<evidence type="ECO:0000313" key="5">
    <source>
        <dbReference type="Proteomes" id="UP000654573"/>
    </source>
</evidence>